<dbReference type="GO" id="GO:0005886">
    <property type="term" value="C:plasma membrane"/>
    <property type="evidence" value="ECO:0007669"/>
    <property type="project" value="UniProtKB-SubCell"/>
</dbReference>
<sequence length="489" mass="51891">MYPSLSTRLSSLRYAASALTLLLAGCVSGPDHVPPEMPLPAKFAEGGSKSNGNVATAEWWTAYRDKRLDGLVAHGLRENLDVLQALESINSASANVTVAGAGALPSLSVDASHTVSGEKGRLRTTVGTTNTTAGGASLSWLLDLFGQYRRSKESAIASLGAAYATADNAKLTFLKDLVESYIDARYYQERIALSQASLKSRQQTYELTQLQLKAGAASRLDVVQAEGLVQSTKSDIPGLEQSFTESAHHIATLLGMPAASLMDELQKSAGQPVFHGDIRAGIPADLIRNRPDIRKAERKLAAAVADIGTAEAQLYPSISLSGSISPSWVKSSGASGSSLTSWSFGPTLNLPIFDGGKLRANVDIEKSDARTQYLAWKAAVLNGVEEVENALSAVRRDTQTLEPLRRQVQTAQESLALSTTSYKDGASSLLDVLDAQRSVSDAQASLAATVQQVAKDYVDLYVAVGAVTSRVKGIKLPSERRSRADRLGG</sequence>
<dbReference type="SUPFAM" id="SSF56954">
    <property type="entry name" value="Outer membrane efflux proteins (OEP)"/>
    <property type="match status" value="1"/>
</dbReference>
<dbReference type="InterPro" id="IPR003423">
    <property type="entry name" value="OMP_efflux"/>
</dbReference>
<dbReference type="Pfam" id="PF02321">
    <property type="entry name" value="OEP"/>
    <property type="match status" value="2"/>
</dbReference>
<evidence type="ECO:0000256" key="2">
    <source>
        <dbReference type="RuleBase" id="RU362097"/>
    </source>
</evidence>
<dbReference type="Gene3D" id="1.20.1600.10">
    <property type="entry name" value="Outer membrane efflux proteins (OEP)"/>
    <property type="match status" value="1"/>
</dbReference>
<dbReference type="PANTHER" id="PTHR30203">
    <property type="entry name" value="OUTER MEMBRANE CATION EFFLUX PROTEIN"/>
    <property type="match status" value="1"/>
</dbReference>
<dbReference type="Proteomes" id="UP000518315">
    <property type="component" value="Unassembled WGS sequence"/>
</dbReference>
<gene>
    <name evidence="3" type="ORF">FHS26_000742</name>
</gene>
<comment type="subcellular location">
    <subcellularLocation>
        <location evidence="2">Cell membrane</location>
        <topology evidence="2">Lipid-anchor</topology>
    </subcellularLocation>
</comment>
<comment type="similarity">
    <text evidence="1 2">Belongs to the outer membrane factor (OMF) (TC 1.B.17) family.</text>
</comment>
<dbReference type="NCBIfam" id="TIGR01845">
    <property type="entry name" value="outer_NodT"/>
    <property type="match status" value="1"/>
</dbReference>
<keyword evidence="2" id="KW-1134">Transmembrane beta strand</keyword>
<organism evidence="3 4">
    <name type="scientific">Rhizobium pisi</name>
    <dbReference type="NCBI Taxonomy" id="574561"/>
    <lineage>
        <taxon>Bacteria</taxon>
        <taxon>Pseudomonadati</taxon>
        <taxon>Pseudomonadota</taxon>
        <taxon>Alphaproteobacteria</taxon>
        <taxon>Hyphomicrobiales</taxon>
        <taxon>Rhizobiaceae</taxon>
        <taxon>Rhizobium/Agrobacterium group</taxon>
        <taxon>Rhizobium</taxon>
    </lineage>
</organism>
<proteinExistence type="inferred from homology"/>
<accession>A0A7W5FXT0</accession>
<dbReference type="Gene3D" id="2.20.200.10">
    <property type="entry name" value="Outer membrane efflux proteins (OEP)"/>
    <property type="match status" value="1"/>
</dbReference>
<dbReference type="EMBL" id="JACHXH010000002">
    <property type="protein sequence ID" value="MBB3133039.1"/>
    <property type="molecule type" value="Genomic_DNA"/>
</dbReference>
<dbReference type="InterPro" id="IPR010131">
    <property type="entry name" value="MdtP/NodT-like"/>
</dbReference>
<keyword evidence="2" id="KW-0732">Signal</keyword>
<reference evidence="3 4" key="1">
    <citation type="submission" date="2020-08" db="EMBL/GenBank/DDBJ databases">
        <title>Genomic Encyclopedia of Type Strains, Phase III (KMG-III): the genomes of soil and plant-associated and newly described type strains.</title>
        <authorList>
            <person name="Whitman W."/>
        </authorList>
    </citation>
    <scope>NUCLEOTIDE SEQUENCE [LARGE SCALE GENOMIC DNA]</scope>
    <source>
        <strain evidence="3 4">CECT 4113</strain>
    </source>
</reference>
<keyword evidence="4" id="KW-1185">Reference proteome</keyword>
<evidence type="ECO:0000313" key="4">
    <source>
        <dbReference type="Proteomes" id="UP000518315"/>
    </source>
</evidence>
<feature type="chain" id="PRO_5031596221" evidence="2">
    <location>
        <begin position="30"/>
        <end position="489"/>
    </location>
</feature>
<feature type="signal peptide" evidence="2">
    <location>
        <begin position="1"/>
        <end position="29"/>
    </location>
</feature>
<keyword evidence="2 3" id="KW-0449">Lipoprotein</keyword>
<name>A0A7W5FXT0_9HYPH</name>
<dbReference type="AlphaFoldDB" id="A0A7W5FXT0"/>
<dbReference type="GO" id="GO:0015562">
    <property type="term" value="F:efflux transmembrane transporter activity"/>
    <property type="evidence" value="ECO:0007669"/>
    <property type="project" value="InterPro"/>
</dbReference>
<evidence type="ECO:0000313" key="3">
    <source>
        <dbReference type="EMBL" id="MBB3133039.1"/>
    </source>
</evidence>
<keyword evidence="2" id="KW-0564">Palmitate</keyword>
<keyword evidence="2" id="KW-0472">Membrane</keyword>
<dbReference type="PANTHER" id="PTHR30203:SF30">
    <property type="entry name" value="OUTER MEMBRANE PROTEIN-RELATED"/>
    <property type="match status" value="1"/>
</dbReference>
<evidence type="ECO:0000256" key="1">
    <source>
        <dbReference type="ARBA" id="ARBA00007613"/>
    </source>
</evidence>
<comment type="caution">
    <text evidence="3">The sequence shown here is derived from an EMBL/GenBank/DDBJ whole genome shotgun (WGS) entry which is preliminary data.</text>
</comment>
<protein>
    <submittedName>
        <fullName evidence="3">NodT family efflux transporter outer membrane factor (OMF) lipoprotein</fullName>
    </submittedName>
</protein>
<keyword evidence="2" id="KW-0812">Transmembrane</keyword>